<accession>A0A0V8QDJ3</accession>
<dbReference type="Proteomes" id="UP000054874">
    <property type="component" value="Unassembled WGS sequence"/>
</dbReference>
<dbReference type="InterPro" id="IPR009057">
    <property type="entry name" value="Homeodomain-like_sf"/>
</dbReference>
<dbReference type="SUPFAM" id="SSF46689">
    <property type="entry name" value="Homeodomain-like"/>
    <property type="match status" value="2"/>
</dbReference>
<comment type="function">
    <text evidence="9">May play the central regulatory role in sporulation. It may be an element of the effector pathway responsible for the activation of sporulation genes in response to nutritional stress. Spo0A may act in concert with spo0H (a sigma factor) to control the expression of some genes that are critical to the sporulation process.</text>
</comment>
<evidence type="ECO:0000256" key="5">
    <source>
        <dbReference type="ARBA" id="ARBA00023012"/>
    </source>
</evidence>
<dbReference type="Pfam" id="PF00072">
    <property type="entry name" value="Response_reg"/>
    <property type="match status" value="1"/>
</dbReference>
<evidence type="ECO:0000256" key="10">
    <source>
        <dbReference type="PROSITE-ProRule" id="PRU00169"/>
    </source>
</evidence>
<dbReference type="InterPro" id="IPR001789">
    <property type="entry name" value="Sig_transdc_resp-reg_receiver"/>
</dbReference>
<dbReference type="RefSeq" id="WP_058353083.1">
    <property type="nucleotide sequence ID" value="NZ_CABMMD010000164.1"/>
</dbReference>
<evidence type="ECO:0000256" key="7">
    <source>
        <dbReference type="ARBA" id="ARBA00023125"/>
    </source>
</evidence>
<evidence type="ECO:0000256" key="6">
    <source>
        <dbReference type="ARBA" id="ARBA00023015"/>
    </source>
</evidence>
<organism evidence="13 14">
    <name type="scientific">Acetivibrio ethanolgignens</name>
    <dbReference type="NCBI Taxonomy" id="290052"/>
    <lineage>
        <taxon>Bacteria</taxon>
        <taxon>Bacillati</taxon>
        <taxon>Bacillota</taxon>
        <taxon>Clostridia</taxon>
        <taxon>Eubacteriales</taxon>
        <taxon>Oscillospiraceae</taxon>
        <taxon>Acetivibrio</taxon>
    </lineage>
</organism>
<evidence type="ECO:0000256" key="4">
    <source>
        <dbReference type="ARBA" id="ARBA00022553"/>
    </source>
</evidence>
<dbReference type="GO" id="GO:0043565">
    <property type="term" value="F:sequence-specific DNA binding"/>
    <property type="evidence" value="ECO:0007669"/>
    <property type="project" value="InterPro"/>
</dbReference>
<dbReference type="GO" id="GO:0000160">
    <property type="term" value="P:phosphorelay signal transduction system"/>
    <property type="evidence" value="ECO:0007669"/>
    <property type="project" value="UniProtKB-KW"/>
</dbReference>
<keyword evidence="5" id="KW-0902">Two-component regulatory system</keyword>
<dbReference type="InterPro" id="IPR051552">
    <property type="entry name" value="HptR"/>
</dbReference>
<evidence type="ECO:0000259" key="12">
    <source>
        <dbReference type="PROSITE" id="PS50110"/>
    </source>
</evidence>
<dbReference type="SMART" id="SM00448">
    <property type="entry name" value="REC"/>
    <property type="match status" value="1"/>
</dbReference>
<evidence type="ECO:0000313" key="14">
    <source>
        <dbReference type="Proteomes" id="UP000054874"/>
    </source>
</evidence>
<feature type="domain" description="Response regulatory" evidence="12">
    <location>
        <begin position="5"/>
        <end position="122"/>
    </location>
</feature>
<name>A0A0V8QDJ3_9FIRM</name>
<keyword evidence="6" id="KW-0805">Transcription regulation</keyword>
<dbReference type="EMBL" id="LNAM01000164">
    <property type="protein sequence ID" value="KSV58648.1"/>
    <property type="molecule type" value="Genomic_DNA"/>
</dbReference>
<dbReference type="PROSITE" id="PS50110">
    <property type="entry name" value="RESPONSE_REGULATORY"/>
    <property type="match status" value="1"/>
</dbReference>
<dbReference type="Gene3D" id="1.10.10.60">
    <property type="entry name" value="Homeodomain-like"/>
    <property type="match status" value="2"/>
</dbReference>
<feature type="domain" description="HTH araC/xylS-type" evidence="11">
    <location>
        <begin position="432"/>
        <end position="531"/>
    </location>
</feature>
<dbReference type="InterPro" id="IPR011006">
    <property type="entry name" value="CheY-like_superfamily"/>
</dbReference>
<evidence type="ECO:0000256" key="9">
    <source>
        <dbReference type="ARBA" id="ARBA00024867"/>
    </source>
</evidence>
<dbReference type="SUPFAM" id="SSF52172">
    <property type="entry name" value="CheY-like"/>
    <property type="match status" value="1"/>
</dbReference>
<dbReference type="PROSITE" id="PS01124">
    <property type="entry name" value="HTH_ARAC_FAMILY_2"/>
    <property type="match status" value="1"/>
</dbReference>
<keyword evidence="8" id="KW-0804">Transcription</keyword>
<feature type="modified residue" description="4-aspartylphosphate" evidence="10">
    <location>
        <position position="57"/>
    </location>
</feature>
<keyword evidence="3" id="KW-0963">Cytoplasm</keyword>
<evidence type="ECO:0000259" key="11">
    <source>
        <dbReference type="PROSITE" id="PS01124"/>
    </source>
</evidence>
<dbReference type="InterPro" id="IPR018060">
    <property type="entry name" value="HTH_AraC"/>
</dbReference>
<dbReference type="STRING" id="290052.ASU35_02270"/>
<evidence type="ECO:0000256" key="2">
    <source>
        <dbReference type="ARBA" id="ARBA00018672"/>
    </source>
</evidence>
<dbReference type="OrthoDB" id="9794370at2"/>
<gene>
    <name evidence="13" type="ORF">ASU35_02270</name>
</gene>
<dbReference type="PANTHER" id="PTHR42713:SF3">
    <property type="entry name" value="TRANSCRIPTIONAL REGULATORY PROTEIN HPTR"/>
    <property type="match status" value="1"/>
</dbReference>
<dbReference type="CDD" id="cd17536">
    <property type="entry name" value="REC_YesN-like"/>
    <property type="match status" value="1"/>
</dbReference>
<protein>
    <recommendedName>
        <fullName evidence="2">Stage 0 sporulation protein A homolog</fullName>
    </recommendedName>
</protein>
<dbReference type="SMART" id="SM00342">
    <property type="entry name" value="HTH_ARAC"/>
    <property type="match status" value="1"/>
</dbReference>
<keyword evidence="7" id="KW-0238">DNA-binding</keyword>
<evidence type="ECO:0000256" key="1">
    <source>
        <dbReference type="ARBA" id="ARBA00004496"/>
    </source>
</evidence>
<evidence type="ECO:0000256" key="3">
    <source>
        <dbReference type="ARBA" id="ARBA00022490"/>
    </source>
</evidence>
<sequence>MDLYKVMLVDDEPEVIEAVIRKMDWEGLGFEVIGYAQNGEEALEIAEGNVPDVVMTDIKMPFMDGLTLSKKLKESYDGIKVIIFSGFDEFEYAREAIKLEVEEYILKPIKLEELTEIFRRMKEALDRERNEKLNLHMLKEYYQKSLPMMQDQFYIGLLEGRIDKEQIDSFRKNYQIELEAPFYTVAVIRFQMAAEAAGTMEKELMQFSMKRLADENLESLYQFKSFLYFEQIVYITMLSDKFQVKEYTDLMDRICKTANRILKMNAAAGIGCVCESLDALCDSYTGAKNAVFYGEGRGSNQAVYIDYIQPQSSATTDWSDKEISSIIREIRVGDKESLGIKIEEFIVHLKEAQMPVPQFKITLMELVTEMYKMTCAYPVDATEIFGDDMDVYRIVNHFTTMEDLKQWLLESCLKLRKSASRERSNSAKILVDKAVAYLEENYSDSELSVEKLCGVLNVSAAYFCTIFKKETGKTFLNYLTDLRMEKAIRLLEETEEKSYVISEMVGYAEPNYFSYVFKKKYGMAPSKYRKTRME</sequence>
<dbReference type="Gene3D" id="3.40.50.2300">
    <property type="match status" value="1"/>
</dbReference>
<evidence type="ECO:0000256" key="8">
    <source>
        <dbReference type="ARBA" id="ARBA00023163"/>
    </source>
</evidence>
<reference evidence="13 14" key="1">
    <citation type="submission" date="2015-11" db="EMBL/GenBank/DDBJ databases">
        <title>Butyribacter intestini gen. nov., sp. nov., a butyric acid-producing bacterium of the family Lachnospiraceae isolated from the human faeces.</title>
        <authorList>
            <person name="Zou Y."/>
            <person name="Xue W."/>
            <person name="Luo G."/>
            <person name="Lv M."/>
        </authorList>
    </citation>
    <scope>NUCLEOTIDE SEQUENCE [LARGE SCALE GENOMIC DNA]</scope>
    <source>
        <strain evidence="13 14">ACET-33324</strain>
    </source>
</reference>
<comment type="caution">
    <text evidence="13">The sequence shown here is derived from an EMBL/GenBank/DDBJ whole genome shotgun (WGS) entry which is preliminary data.</text>
</comment>
<dbReference type="PANTHER" id="PTHR42713">
    <property type="entry name" value="HISTIDINE KINASE-RELATED"/>
    <property type="match status" value="1"/>
</dbReference>
<keyword evidence="4 10" id="KW-0597">Phosphoprotein</keyword>
<dbReference type="GO" id="GO:0005737">
    <property type="term" value="C:cytoplasm"/>
    <property type="evidence" value="ECO:0007669"/>
    <property type="project" value="UniProtKB-SubCell"/>
</dbReference>
<dbReference type="AlphaFoldDB" id="A0A0V8QDJ3"/>
<comment type="subcellular location">
    <subcellularLocation>
        <location evidence="1">Cytoplasm</location>
    </subcellularLocation>
</comment>
<dbReference type="GO" id="GO:0003700">
    <property type="term" value="F:DNA-binding transcription factor activity"/>
    <property type="evidence" value="ECO:0007669"/>
    <property type="project" value="InterPro"/>
</dbReference>
<dbReference type="Pfam" id="PF12833">
    <property type="entry name" value="HTH_18"/>
    <property type="match status" value="1"/>
</dbReference>
<keyword evidence="14" id="KW-1185">Reference proteome</keyword>
<evidence type="ECO:0000313" key="13">
    <source>
        <dbReference type="EMBL" id="KSV58648.1"/>
    </source>
</evidence>
<proteinExistence type="predicted"/>